<feature type="compositionally biased region" description="Basic and acidic residues" evidence="4">
    <location>
        <begin position="599"/>
        <end position="614"/>
    </location>
</feature>
<dbReference type="InterPro" id="IPR014756">
    <property type="entry name" value="Ig_E-set"/>
</dbReference>
<reference evidence="6" key="1">
    <citation type="submission" date="2016-04" db="EMBL/GenBank/DDBJ databases">
        <authorList>
            <person name="Evans L.H."/>
            <person name="Alamgir A."/>
            <person name="Owens N."/>
            <person name="Weber N.D."/>
            <person name="Virtaneva K."/>
            <person name="Barbian K."/>
            <person name="Babar A."/>
            <person name="Rosenke K."/>
        </authorList>
    </citation>
    <scope>NUCLEOTIDE SEQUENCE</scope>
    <source>
        <strain evidence="6">Nono1</strain>
    </source>
</reference>
<dbReference type="InterPro" id="IPR044505">
    <property type="entry name" value="GlgX_Isoamylase_N_E_set"/>
</dbReference>
<dbReference type="Pfam" id="PF02922">
    <property type="entry name" value="CBM_48"/>
    <property type="match status" value="1"/>
</dbReference>
<dbReference type="InterPro" id="IPR013783">
    <property type="entry name" value="Ig-like_fold"/>
</dbReference>
<dbReference type="NCBIfam" id="TIGR02100">
    <property type="entry name" value="glgX_debranch"/>
    <property type="match status" value="1"/>
</dbReference>
<dbReference type="GO" id="GO:0004135">
    <property type="term" value="F:amylo-alpha-1,6-glucosidase activity"/>
    <property type="evidence" value="ECO:0007669"/>
    <property type="project" value="InterPro"/>
</dbReference>
<dbReference type="Gene3D" id="2.60.40.10">
    <property type="entry name" value="Immunoglobulins"/>
    <property type="match status" value="1"/>
</dbReference>
<dbReference type="PANTHER" id="PTHR43002">
    <property type="entry name" value="GLYCOGEN DEBRANCHING ENZYME"/>
    <property type="match status" value="1"/>
</dbReference>
<keyword evidence="2 6" id="KW-0378">Hydrolase</keyword>
<dbReference type="CDD" id="cd02856">
    <property type="entry name" value="E_set_GDE_Isoamylase_N"/>
    <property type="match status" value="1"/>
</dbReference>
<dbReference type="EMBL" id="LT559118">
    <property type="protein sequence ID" value="SBO95800.1"/>
    <property type="molecule type" value="Genomic_DNA"/>
</dbReference>
<dbReference type="SMART" id="SM00642">
    <property type="entry name" value="Aamy"/>
    <property type="match status" value="1"/>
</dbReference>
<evidence type="ECO:0000256" key="3">
    <source>
        <dbReference type="ARBA" id="ARBA00023295"/>
    </source>
</evidence>
<dbReference type="RefSeq" id="WP_225275146.1">
    <property type="nucleotide sequence ID" value="NZ_CP084058.1"/>
</dbReference>
<dbReference type="InterPro" id="IPR011837">
    <property type="entry name" value="Glycogen_debranch_GlgX"/>
</dbReference>
<gene>
    <name evidence="6" type="ORF">BN4615_P5316</name>
</gene>
<evidence type="ECO:0000313" key="6">
    <source>
        <dbReference type="EMBL" id="SBO95800.1"/>
    </source>
</evidence>
<name>A0A1M4EAG2_9ACTN</name>
<dbReference type="AlphaFoldDB" id="A0A1M4EAG2"/>
<dbReference type="EC" id="3.2.1.-" evidence="6"/>
<dbReference type="GO" id="GO:0005980">
    <property type="term" value="P:glycogen catabolic process"/>
    <property type="evidence" value="ECO:0007669"/>
    <property type="project" value="InterPro"/>
</dbReference>
<comment type="similarity">
    <text evidence="1">Belongs to the glycosyl hydrolase 13 family.</text>
</comment>
<evidence type="ECO:0000256" key="2">
    <source>
        <dbReference type="ARBA" id="ARBA00022801"/>
    </source>
</evidence>
<keyword evidence="3 6" id="KW-0326">Glycosidase</keyword>
<protein>
    <submittedName>
        <fullName evidence="6">Glycogen debranching enzyme</fullName>
        <ecNumber evidence="6">3.2.1.-</ecNumber>
    </submittedName>
</protein>
<dbReference type="InterPro" id="IPR006047">
    <property type="entry name" value="GH13_cat_dom"/>
</dbReference>
<feature type="domain" description="Glycosyl hydrolase family 13 catalytic" evidence="5">
    <location>
        <begin position="266"/>
        <end position="699"/>
    </location>
</feature>
<dbReference type="InterPro" id="IPR004193">
    <property type="entry name" value="Glyco_hydro_13_N"/>
</dbReference>
<accession>A0A1M4EAG2</accession>
<dbReference type="InterPro" id="IPR017853">
    <property type="entry name" value="GH"/>
</dbReference>
<dbReference type="InterPro" id="IPR013780">
    <property type="entry name" value="Glyco_hydro_b"/>
</dbReference>
<dbReference type="SUPFAM" id="SSF51011">
    <property type="entry name" value="Glycosyl hydrolase domain"/>
    <property type="match status" value="1"/>
</dbReference>
<dbReference type="CDD" id="cd11326">
    <property type="entry name" value="AmyAc_Glg_debranch"/>
    <property type="match status" value="1"/>
</dbReference>
<sequence length="832" mass="92348">MTLSLEPVVGWPHEATPGRTYLMTVDLRTPADAWPYDEEELEFTCMLDARPFFAARALDDPVLVLHRFGGTYRPVRYLLSAEAVEAEPGVDEAIWLTITNGFGVPLRTLELPFTMLRDGAAGASLEVSAPAAPPPGRLLSTPAPLGAVYDGTGTNFAVFSEPAERVELCLFDADGNETRVELPEVDGFVWHGYLEGAGPGQRYGYRVHGPHDPASGLRCNPAKLLLDPYAKAIDGGVAWDAALLGYVPGDPGTLNSTDSAPYMPRSVVVNGFFDWGDDRPPRVPYARTVMYEAHVKGMTATHPEVPPRLRGTYAGLAHPAVVQHLVDLGVTAVELMPVHEFVHGRELQARGLRDYWGYNSIGFFAPHHEYSSSGSLGEQVREFKTMVRTLHEAGLEVILDVDYTHTAEANHLGPTLSFRGLDNVSYYRLLDHDRAHYADYTGNSNTLNVRSPHTLQLIMDSLRYWVLEMHVDGFRFAMAAALAREFYDVDRLSAFFDLIQQDPVISQVKLIAEPWDVGPGGYQVGNFPPLWTEWNGRYHDTVRDFWRGETVLPEFASRLTGSSDLYESSGRRPVASINFVTSHDGFTLADLVSYDRKHNEANGEDNRDGTEDNRSWNCGAEGPTDDPDVLRLRARQQRNLLATTILSQGVPLILYGDEIGRTQNGNNNAWCQDNELSWMDWIRPDDALLGFASRLVALRARHPLFRRSRFFTGRPVGGSTMPDLVWFNQEGEEMRQGDWESRGFRTVGVFLNGEGVTEPGPDGGRVVDDSFYLVFNAEAAPVPYTLPGPEYGDGWRVEIDTSQDVPSTPLPSRARLTVPSHTMLVLRSPPTA</sequence>
<feature type="region of interest" description="Disordered" evidence="4">
    <location>
        <begin position="599"/>
        <end position="622"/>
    </location>
</feature>
<organism evidence="6">
    <name type="scientific">Nonomuraea gerenzanensis</name>
    <dbReference type="NCBI Taxonomy" id="93944"/>
    <lineage>
        <taxon>Bacteria</taxon>
        <taxon>Bacillati</taxon>
        <taxon>Actinomycetota</taxon>
        <taxon>Actinomycetes</taxon>
        <taxon>Streptosporangiales</taxon>
        <taxon>Streptosporangiaceae</taxon>
        <taxon>Nonomuraea</taxon>
    </lineage>
</organism>
<dbReference type="Gene3D" id="3.20.20.80">
    <property type="entry name" value="Glycosidases"/>
    <property type="match status" value="1"/>
</dbReference>
<dbReference type="SUPFAM" id="SSF81296">
    <property type="entry name" value="E set domains"/>
    <property type="match status" value="1"/>
</dbReference>
<dbReference type="Gene3D" id="2.60.40.1180">
    <property type="entry name" value="Golgi alpha-mannosidase II"/>
    <property type="match status" value="1"/>
</dbReference>
<evidence type="ECO:0000259" key="5">
    <source>
        <dbReference type="SMART" id="SM00642"/>
    </source>
</evidence>
<proteinExistence type="inferred from homology"/>
<evidence type="ECO:0000256" key="4">
    <source>
        <dbReference type="SAM" id="MobiDB-lite"/>
    </source>
</evidence>
<evidence type="ECO:0000256" key="1">
    <source>
        <dbReference type="ARBA" id="ARBA00008061"/>
    </source>
</evidence>
<dbReference type="SUPFAM" id="SSF51445">
    <property type="entry name" value="(Trans)glycosidases"/>
    <property type="match status" value="1"/>
</dbReference>